<evidence type="ECO:0000313" key="2">
    <source>
        <dbReference type="EMBL" id="CAG8564150.1"/>
    </source>
</evidence>
<comment type="caution">
    <text evidence="2">The sequence shown here is derived from an EMBL/GenBank/DDBJ whole genome shotgun (WGS) entry which is preliminary data.</text>
</comment>
<reference evidence="2" key="1">
    <citation type="submission" date="2021-06" db="EMBL/GenBank/DDBJ databases">
        <authorList>
            <person name="Kallberg Y."/>
            <person name="Tangrot J."/>
            <person name="Rosling A."/>
        </authorList>
    </citation>
    <scope>NUCLEOTIDE SEQUENCE</scope>
    <source>
        <strain evidence="2">FL130A</strain>
    </source>
</reference>
<organism evidence="2 3">
    <name type="scientific">Ambispora leptoticha</name>
    <dbReference type="NCBI Taxonomy" id="144679"/>
    <lineage>
        <taxon>Eukaryota</taxon>
        <taxon>Fungi</taxon>
        <taxon>Fungi incertae sedis</taxon>
        <taxon>Mucoromycota</taxon>
        <taxon>Glomeromycotina</taxon>
        <taxon>Glomeromycetes</taxon>
        <taxon>Archaeosporales</taxon>
        <taxon>Ambisporaceae</taxon>
        <taxon>Ambispora</taxon>
    </lineage>
</organism>
<gene>
    <name evidence="2" type="ORF">ALEPTO_LOCUS6496</name>
</gene>
<name>A0A9N9FUX5_9GLOM</name>
<evidence type="ECO:0000256" key="1">
    <source>
        <dbReference type="SAM" id="MobiDB-lite"/>
    </source>
</evidence>
<protein>
    <submittedName>
        <fullName evidence="2">773_t:CDS:1</fullName>
    </submittedName>
</protein>
<proteinExistence type="predicted"/>
<dbReference type="Proteomes" id="UP000789508">
    <property type="component" value="Unassembled WGS sequence"/>
</dbReference>
<evidence type="ECO:0000313" key="3">
    <source>
        <dbReference type="Proteomes" id="UP000789508"/>
    </source>
</evidence>
<feature type="region of interest" description="Disordered" evidence="1">
    <location>
        <begin position="1"/>
        <end position="23"/>
    </location>
</feature>
<sequence length="306" mass="36229">MSEIQNLIFERESEDSGDDLRKSSEQRLLTSSLKSDNVPLLNHENVMVYINGDGNYLVNTFAVHSNENHQNNDRIGHHGIQNPNSRNHSDLLDKNPEVIDLTKDDDADKDNSSLIDLAKTRDKDDTEDSFRRQTINFSQSSPIFNNYRDLHFYRKTFALRQDSPRFNLNFIYIRDPFFDASSLPHIMDENWHTRDKKEYTIRGRTIWALAMTDIIYHTLPYAYPATIHAMFYNVMKPEIFDELWRTNSHPGDFWMFNFAYYREVGVDRLIYYLKCLLQPIANKLLILREIGVVDRRLAVTRYFWNI</sequence>
<feature type="region of interest" description="Disordered" evidence="1">
    <location>
        <begin position="68"/>
        <end position="92"/>
    </location>
</feature>
<accession>A0A9N9FUX5</accession>
<dbReference type="OrthoDB" id="10429236at2759"/>
<dbReference type="EMBL" id="CAJVPS010002268">
    <property type="protein sequence ID" value="CAG8564150.1"/>
    <property type="molecule type" value="Genomic_DNA"/>
</dbReference>
<dbReference type="AlphaFoldDB" id="A0A9N9FUX5"/>
<keyword evidence="3" id="KW-1185">Reference proteome</keyword>